<protein>
    <submittedName>
        <fullName evidence="3">Uncharacterized protein</fullName>
    </submittedName>
</protein>
<keyword evidence="2" id="KW-0812">Transmembrane</keyword>
<keyword evidence="2" id="KW-0472">Membrane</keyword>
<feature type="compositionally biased region" description="Low complexity" evidence="1">
    <location>
        <begin position="1"/>
        <end position="15"/>
    </location>
</feature>
<evidence type="ECO:0000313" key="4">
    <source>
        <dbReference type="Proteomes" id="UP000516117"/>
    </source>
</evidence>
<evidence type="ECO:0000256" key="2">
    <source>
        <dbReference type="SAM" id="Phobius"/>
    </source>
</evidence>
<organism evidence="3 4">
    <name type="scientific">Tessaracoccus defluvii</name>
    <dbReference type="NCBI Taxonomy" id="1285901"/>
    <lineage>
        <taxon>Bacteria</taxon>
        <taxon>Bacillati</taxon>
        <taxon>Actinomycetota</taxon>
        <taxon>Actinomycetes</taxon>
        <taxon>Propionibacteriales</taxon>
        <taxon>Propionibacteriaceae</taxon>
        <taxon>Tessaracoccus</taxon>
    </lineage>
</organism>
<sequence>MTNQQWQQPPQGWQGYPPPPPPRRNNTGWIVLAAFLVVALVGAGAFLLPRLLATPQVISHTPTASPPSPQTTPETSGTPGSPVTDFGLDDAPGRVGDWTAQPLPDGMTGTYYTAETILDANGLEALIVVDGSGMSFAMTTSDMLDPVVSSGGRVACGTSDFMQDMVAIADAIAALHP</sequence>
<keyword evidence="4" id="KW-1185">Reference proteome</keyword>
<feature type="region of interest" description="Disordered" evidence="1">
    <location>
        <begin position="1"/>
        <end position="21"/>
    </location>
</feature>
<feature type="compositionally biased region" description="Low complexity" evidence="1">
    <location>
        <begin position="71"/>
        <end position="84"/>
    </location>
</feature>
<evidence type="ECO:0000313" key="3">
    <source>
        <dbReference type="EMBL" id="QNP55466.1"/>
    </source>
</evidence>
<name>A0A7H0H4K0_9ACTN</name>
<feature type="transmembrane region" description="Helical" evidence="2">
    <location>
        <begin position="28"/>
        <end position="48"/>
    </location>
</feature>
<dbReference type="Proteomes" id="UP000516117">
    <property type="component" value="Chromosome"/>
</dbReference>
<dbReference type="AlphaFoldDB" id="A0A7H0H4K0"/>
<dbReference type="RefSeq" id="WP_187720596.1">
    <property type="nucleotide sequence ID" value="NZ_BAABBL010000009.1"/>
</dbReference>
<proteinExistence type="predicted"/>
<dbReference type="KEGG" id="tdf:H9L22_14880"/>
<keyword evidence="2" id="KW-1133">Transmembrane helix</keyword>
<feature type="region of interest" description="Disordered" evidence="1">
    <location>
        <begin position="59"/>
        <end position="85"/>
    </location>
</feature>
<dbReference type="EMBL" id="CP060789">
    <property type="protein sequence ID" value="QNP55466.1"/>
    <property type="molecule type" value="Genomic_DNA"/>
</dbReference>
<gene>
    <name evidence="3" type="ORF">H9L22_14880</name>
</gene>
<reference evidence="3 4" key="1">
    <citation type="submission" date="2020-08" db="EMBL/GenBank/DDBJ databases">
        <title>Genome sequence of Tessaracoccus defluvii JCM 17540T.</title>
        <authorList>
            <person name="Hyun D.-W."/>
            <person name="Bae J.-W."/>
        </authorList>
    </citation>
    <scope>NUCLEOTIDE SEQUENCE [LARGE SCALE GENOMIC DNA]</scope>
    <source>
        <strain evidence="3 4">JCM 17540</strain>
    </source>
</reference>
<accession>A0A7H0H4K0</accession>
<evidence type="ECO:0000256" key="1">
    <source>
        <dbReference type="SAM" id="MobiDB-lite"/>
    </source>
</evidence>